<dbReference type="InterPro" id="IPR051637">
    <property type="entry name" value="Ank_repeat_dom-contain_49"/>
</dbReference>
<dbReference type="InterPro" id="IPR036770">
    <property type="entry name" value="Ankyrin_rpt-contain_sf"/>
</dbReference>
<dbReference type="Pfam" id="PF00023">
    <property type="entry name" value="Ank"/>
    <property type="match status" value="1"/>
</dbReference>
<dbReference type="EMBL" id="KB445648">
    <property type="protein sequence ID" value="EMD61591.1"/>
    <property type="molecule type" value="Genomic_DNA"/>
</dbReference>
<organism evidence="5 6">
    <name type="scientific">Cochliobolus sativus (strain ND90Pr / ATCC 201652)</name>
    <name type="common">Common root rot and spot blotch fungus</name>
    <name type="synonym">Bipolaris sorokiniana</name>
    <dbReference type="NCBI Taxonomy" id="665912"/>
    <lineage>
        <taxon>Eukaryota</taxon>
        <taxon>Fungi</taxon>
        <taxon>Dikarya</taxon>
        <taxon>Ascomycota</taxon>
        <taxon>Pezizomycotina</taxon>
        <taxon>Dothideomycetes</taxon>
        <taxon>Pleosporomycetidae</taxon>
        <taxon>Pleosporales</taxon>
        <taxon>Pleosporineae</taxon>
        <taxon>Pleosporaceae</taxon>
        <taxon>Bipolaris</taxon>
    </lineage>
</organism>
<dbReference type="SUPFAM" id="SSF48403">
    <property type="entry name" value="Ankyrin repeat"/>
    <property type="match status" value="1"/>
</dbReference>
<dbReference type="SMART" id="SM00248">
    <property type="entry name" value="ANK"/>
    <property type="match status" value="4"/>
</dbReference>
<dbReference type="InterPro" id="IPR002110">
    <property type="entry name" value="Ankyrin_rpt"/>
</dbReference>
<dbReference type="PROSITE" id="PS50297">
    <property type="entry name" value="ANK_REP_REGION"/>
    <property type="match status" value="1"/>
</dbReference>
<dbReference type="KEGG" id="bsc:COCSADRAFT_163026"/>
<keyword evidence="4" id="KW-0472">Membrane</keyword>
<dbReference type="GeneID" id="19132216"/>
<reference evidence="6" key="2">
    <citation type="journal article" date="2013" name="PLoS Genet.">
        <title>Comparative genome structure, secondary metabolite, and effector coding capacity across Cochliobolus pathogens.</title>
        <authorList>
            <person name="Condon B.J."/>
            <person name="Leng Y."/>
            <person name="Wu D."/>
            <person name="Bushley K.E."/>
            <person name="Ohm R.A."/>
            <person name="Otillar R."/>
            <person name="Martin J."/>
            <person name="Schackwitz W."/>
            <person name="Grimwood J."/>
            <person name="MohdZainudin N."/>
            <person name="Xue C."/>
            <person name="Wang R."/>
            <person name="Manning V.A."/>
            <person name="Dhillon B."/>
            <person name="Tu Z.J."/>
            <person name="Steffenson B.J."/>
            <person name="Salamov A."/>
            <person name="Sun H."/>
            <person name="Lowry S."/>
            <person name="LaButti K."/>
            <person name="Han J."/>
            <person name="Copeland A."/>
            <person name="Lindquist E."/>
            <person name="Barry K."/>
            <person name="Schmutz J."/>
            <person name="Baker S.E."/>
            <person name="Ciuffetti L.M."/>
            <person name="Grigoriev I.V."/>
            <person name="Zhong S."/>
            <person name="Turgeon B.G."/>
        </authorList>
    </citation>
    <scope>NUCLEOTIDE SEQUENCE [LARGE SCALE GENOMIC DNA]</scope>
    <source>
        <strain evidence="6">ND90Pr / ATCC 201652</strain>
    </source>
</reference>
<dbReference type="RefSeq" id="XP_007702897.1">
    <property type="nucleotide sequence ID" value="XM_007704707.1"/>
</dbReference>
<evidence type="ECO:0000256" key="3">
    <source>
        <dbReference type="PROSITE-ProRule" id="PRU00023"/>
    </source>
</evidence>
<dbReference type="Gene3D" id="1.25.40.20">
    <property type="entry name" value="Ankyrin repeat-containing domain"/>
    <property type="match status" value="2"/>
</dbReference>
<dbReference type="HOGENOM" id="CLU_384012_0_0_1"/>
<feature type="transmembrane region" description="Helical" evidence="4">
    <location>
        <begin position="547"/>
        <end position="568"/>
    </location>
</feature>
<feature type="repeat" description="ANK" evidence="3">
    <location>
        <begin position="458"/>
        <end position="490"/>
    </location>
</feature>
<keyword evidence="4" id="KW-1133">Transmembrane helix</keyword>
<keyword evidence="6" id="KW-1185">Reference proteome</keyword>
<keyword evidence="2 3" id="KW-0040">ANK repeat</keyword>
<protein>
    <submittedName>
        <fullName evidence="5">Uncharacterized protein</fullName>
    </submittedName>
</protein>
<proteinExistence type="predicted"/>
<dbReference type="PROSITE" id="PS50088">
    <property type="entry name" value="ANK_REPEAT"/>
    <property type="match status" value="1"/>
</dbReference>
<reference evidence="5 6" key="1">
    <citation type="journal article" date="2012" name="PLoS Pathog.">
        <title>Diverse lifestyles and strategies of plant pathogenesis encoded in the genomes of eighteen Dothideomycetes fungi.</title>
        <authorList>
            <person name="Ohm R.A."/>
            <person name="Feau N."/>
            <person name="Henrissat B."/>
            <person name="Schoch C.L."/>
            <person name="Horwitz B.A."/>
            <person name="Barry K.W."/>
            <person name="Condon B.J."/>
            <person name="Copeland A.C."/>
            <person name="Dhillon B."/>
            <person name="Glaser F."/>
            <person name="Hesse C.N."/>
            <person name="Kosti I."/>
            <person name="LaButti K."/>
            <person name="Lindquist E.A."/>
            <person name="Lucas S."/>
            <person name="Salamov A.A."/>
            <person name="Bradshaw R.E."/>
            <person name="Ciuffetti L."/>
            <person name="Hamelin R.C."/>
            <person name="Kema G.H.J."/>
            <person name="Lawrence C."/>
            <person name="Scott J.A."/>
            <person name="Spatafora J.W."/>
            <person name="Turgeon B.G."/>
            <person name="de Wit P.J.G.M."/>
            <person name="Zhong S."/>
            <person name="Goodwin S.B."/>
            <person name="Grigoriev I.V."/>
        </authorList>
    </citation>
    <scope>NUCLEOTIDE SEQUENCE [LARGE SCALE GENOMIC DNA]</scope>
    <source>
        <strain evidence="6">ND90Pr / ATCC 201652</strain>
    </source>
</reference>
<evidence type="ECO:0000256" key="2">
    <source>
        <dbReference type="ARBA" id="ARBA00023043"/>
    </source>
</evidence>
<dbReference type="OrthoDB" id="626167at2759"/>
<keyword evidence="1" id="KW-0677">Repeat</keyword>
<accession>M2SXD9</accession>
<sequence>MVVILEDNALLIRHCLADLVSIVAVATKFSSVAGARPGTPLEWAVDARNIAAVRYLLHLGSYLSVSDSGWPALHRAASRHDCKILAILLADISTEALMRYDHSGRSPLACAVADIHALDRLLISEGNQDLSERIMKIFRDKLHDLKKLNIATESGESVVYHALRSNKLNSHTISAFWDWNREIQDTNVIPGPTGSNQWSAYRRAMYCSNADLFALMSVICGNTVLVQTYVDHKLENPLAGLEKSRFLAFIIEYPAQDPYTLSTWLSLTREDPIVEATRRSPHPTSISKPLQYLLQNEQAWWEDAKEKTSYWKQSILGEMPLFENDVDHDPIISWTPSLLASFKFNSEGEQSAAVVRYRADRVLDNNVFGLGHRLRHTLDYGSFLLRSNPDAQAHNRDGHPYLTALELVFSVVLYSNYKIHARQNFNNLLWHFRGPKYCNFPYYQYLLTGRMRIEYLRRRETVLHRAVHHGEYDIVQSLIAGGADIQMANNIWQTPLHLARLIFEGKNPDGYGHRGTFLGRLGPGVAPAVLSSPWDEYERDDLGVRFVLFYLASLFIFMGVLTLVSRLLSFFPFNFFQLAPAFEQQSRELENLQMCYLNGTRNNSSQHDACRLDRWTLAPLDIQMIIPAVDQRLQSMLDVIDDCYDPSTNDTLPEPVGHIDEDPFLPGCPPLNTLCKDNRVVDAIIAVNRAVYRFLEKECKCKCSWFNEPRTGFEKKTDLG</sequence>
<dbReference type="AlphaFoldDB" id="M2SXD9"/>
<dbReference type="Proteomes" id="UP000016934">
    <property type="component" value="Unassembled WGS sequence"/>
</dbReference>
<evidence type="ECO:0000256" key="4">
    <source>
        <dbReference type="SAM" id="Phobius"/>
    </source>
</evidence>
<dbReference type="PANTHER" id="PTHR24180:SF45">
    <property type="entry name" value="POLY [ADP-RIBOSE] POLYMERASE TANKYRASE"/>
    <property type="match status" value="1"/>
</dbReference>
<name>M2SXD9_COCSN</name>
<evidence type="ECO:0000256" key="1">
    <source>
        <dbReference type="ARBA" id="ARBA00022737"/>
    </source>
</evidence>
<dbReference type="PANTHER" id="PTHR24180">
    <property type="entry name" value="CYCLIN-DEPENDENT KINASE INHIBITOR 2C-RELATED"/>
    <property type="match status" value="1"/>
</dbReference>
<evidence type="ECO:0000313" key="6">
    <source>
        <dbReference type="Proteomes" id="UP000016934"/>
    </source>
</evidence>
<evidence type="ECO:0000313" key="5">
    <source>
        <dbReference type="EMBL" id="EMD61591.1"/>
    </source>
</evidence>
<keyword evidence="4" id="KW-0812">Transmembrane</keyword>
<gene>
    <name evidence="5" type="ORF">COCSADRAFT_163026</name>
</gene>